<evidence type="ECO:0000313" key="2">
    <source>
        <dbReference type="EMBL" id="PWN04803.1"/>
    </source>
</evidence>
<dbReference type="PROSITE" id="PS51746">
    <property type="entry name" value="PPM_2"/>
    <property type="match status" value="1"/>
</dbReference>
<dbReference type="Pfam" id="PF13672">
    <property type="entry name" value="PP2C_2"/>
    <property type="match status" value="1"/>
</dbReference>
<comment type="caution">
    <text evidence="2">The sequence shown here is derived from an EMBL/GenBank/DDBJ whole genome shotgun (WGS) entry which is preliminary data.</text>
</comment>
<protein>
    <submittedName>
        <fullName evidence="2">Serine/threonine-protein phosphatase</fullName>
    </submittedName>
</protein>
<dbReference type="AlphaFoldDB" id="A0A316TJK8"/>
<gene>
    <name evidence="2" type="ORF">DJ010_04120</name>
</gene>
<dbReference type="GO" id="GO:0004722">
    <property type="term" value="F:protein serine/threonine phosphatase activity"/>
    <property type="evidence" value="ECO:0007669"/>
    <property type="project" value="InterPro"/>
</dbReference>
<proteinExistence type="predicted"/>
<organism evidence="2 3">
    <name type="scientific">Nocardioides silvaticus</name>
    <dbReference type="NCBI Taxonomy" id="2201891"/>
    <lineage>
        <taxon>Bacteria</taxon>
        <taxon>Bacillati</taxon>
        <taxon>Actinomycetota</taxon>
        <taxon>Actinomycetes</taxon>
        <taxon>Propionibacteriales</taxon>
        <taxon>Nocardioidaceae</taxon>
        <taxon>Nocardioides</taxon>
    </lineage>
</organism>
<evidence type="ECO:0000313" key="3">
    <source>
        <dbReference type="Proteomes" id="UP000245507"/>
    </source>
</evidence>
<dbReference type="InterPro" id="IPR001932">
    <property type="entry name" value="PPM-type_phosphatase-like_dom"/>
</dbReference>
<sequence length="273" mass="28329">MTRVDLEYGAATHVGLVRTDNEDAHLTVPPVFVVADGMGGHDAGDVASSFVVEEFARLADEGLDAASAARTVAAALDAVHTRIDEFDAEQQAAGDPFFSTGTTAVAAVLVADVDAPYWLVANLGDSRAYRFAAGELVQVTVDHSLVQELVDAGTIEADDAPDHPDSHIVTRALGGPVHHEPDLFTVPAEESGRILLCSDGVNGMLAHDDIARILGEHPDPATAADEVVAAAVAAGGRDNATAVVVDVVGLTREEPHVADVQRSATKQETGAHP</sequence>
<name>A0A316TJK8_9ACTN</name>
<reference evidence="2 3" key="1">
    <citation type="submission" date="2018-05" db="EMBL/GenBank/DDBJ databases">
        <title>Nocardioides silvaticus genome.</title>
        <authorList>
            <person name="Li C."/>
            <person name="Wang G."/>
        </authorList>
    </citation>
    <scope>NUCLEOTIDE SEQUENCE [LARGE SCALE GENOMIC DNA]</scope>
    <source>
        <strain evidence="2 3">CCTCC AB 2018079</strain>
    </source>
</reference>
<dbReference type="CDD" id="cd00143">
    <property type="entry name" value="PP2Cc"/>
    <property type="match status" value="1"/>
</dbReference>
<dbReference type="PANTHER" id="PTHR47992">
    <property type="entry name" value="PROTEIN PHOSPHATASE"/>
    <property type="match status" value="1"/>
</dbReference>
<dbReference type="InterPro" id="IPR036457">
    <property type="entry name" value="PPM-type-like_dom_sf"/>
</dbReference>
<feature type="domain" description="PPM-type phosphatase" evidence="1">
    <location>
        <begin position="7"/>
        <end position="247"/>
    </location>
</feature>
<dbReference type="RefSeq" id="WP_109692307.1">
    <property type="nucleotide sequence ID" value="NZ_QGDD01000001.1"/>
</dbReference>
<dbReference type="Gene3D" id="3.60.40.10">
    <property type="entry name" value="PPM-type phosphatase domain"/>
    <property type="match status" value="1"/>
</dbReference>
<dbReference type="Proteomes" id="UP000245507">
    <property type="component" value="Unassembled WGS sequence"/>
</dbReference>
<dbReference type="EMBL" id="QGDD01000001">
    <property type="protein sequence ID" value="PWN04803.1"/>
    <property type="molecule type" value="Genomic_DNA"/>
</dbReference>
<dbReference type="SMART" id="SM00331">
    <property type="entry name" value="PP2C_SIG"/>
    <property type="match status" value="1"/>
</dbReference>
<evidence type="ECO:0000259" key="1">
    <source>
        <dbReference type="PROSITE" id="PS51746"/>
    </source>
</evidence>
<dbReference type="InterPro" id="IPR015655">
    <property type="entry name" value="PP2C"/>
</dbReference>
<dbReference type="SMART" id="SM00332">
    <property type="entry name" value="PP2Cc"/>
    <property type="match status" value="1"/>
</dbReference>
<keyword evidence="3" id="KW-1185">Reference proteome</keyword>
<accession>A0A316TJK8</accession>
<dbReference type="SUPFAM" id="SSF81606">
    <property type="entry name" value="PP2C-like"/>
    <property type="match status" value="1"/>
</dbReference>
<dbReference type="OrthoDB" id="9801841at2"/>